<dbReference type="InterPro" id="IPR050535">
    <property type="entry name" value="DNA_Repair-Maintenance_Comp"/>
</dbReference>
<evidence type="ECO:0000256" key="10">
    <source>
        <dbReference type="RuleBase" id="RU363069"/>
    </source>
</evidence>
<comment type="function">
    <text evidence="10">SbcCD cleaves DNA hairpin structures. These structures can inhibit DNA replication and are intermediates in certain DNA recombination reactions. The complex acts as a 3'-&gt;5' double strand exonuclease that can open hairpins. It also has a 5' single-strand endonuclease activity.</text>
</comment>
<dbReference type="OrthoDB" id="9773856at2"/>
<protein>
    <recommendedName>
        <fullName evidence="3 10">Nuclease SbcCD subunit D</fullName>
    </recommendedName>
</protein>
<dbReference type="AlphaFoldDB" id="A0A1D4RN36"/>
<sequence length="376" mass="43387">MKIIHTADWHLGRILNGKSLLEDQQYILDKFIVAMEEEQPDVIVVAGDLYDTSYPNKDAIQLLESVIDTLNLKMNIPIIITNGNHDSRERLNYGAKWFEKSGMYIRTQLEAITKPISIENVDFYTLPFATINEAQFFFDDKSIETHQQALNKALEYMSEVIDTDKVNILIGHLTVHGGIRSESERPLTIGTVESVSEDAFQQFDRVMLGHLHHPFSIKSNFINYSGSILQYSFSEANQPKGYKKLEIIDNVISDKFIQLQPLRQLEVIEGDYEDAIQEKLAVMHKDNYFHFKLKHMSHVSDPMMHLKKIYPNTLALTNQTFNFDTPIHHENIEIQKLDDSTIIDNFYQSITDEQLTKNQSKKIESIMSELLEGDTK</sequence>
<evidence type="ECO:0000256" key="1">
    <source>
        <dbReference type="ARBA" id="ARBA00010555"/>
    </source>
</evidence>
<keyword evidence="9 10" id="KW-0233">DNA recombination</keyword>
<evidence type="ECO:0000256" key="7">
    <source>
        <dbReference type="ARBA" id="ARBA00022801"/>
    </source>
</evidence>
<dbReference type="InterPro" id="IPR041796">
    <property type="entry name" value="Mre11_N"/>
</dbReference>
<proteinExistence type="inferred from homology"/>
<dbReference type="EMBL" id="FMPG01000020">
    <property type="protein sequence ID" value="SCT48848.1"/>
    <property type="molecule type" value="Genomic_DNA"/>
</dbReference>
<dbReference type="RefSeq" id="WP_069996493.1">
    <property type="nucleotide sequence ID" value="NZ_FMPG01000020.1"/>
</dbReference>
<evidence type="ECO:0000256" key="6">
    <source>
        <dbReference type="ARBA" id="ARBA00022759"/>
    </source>
</evidence>
<organism evidence="14 16">
    <name type="scientific">Staphylococcus caeli</name>
    <dbReference type="NCBI Taxonomy" id="2201815"/>
    <lineage>
        <taxon>Bacteria</taxon>
        <taxon>Bacillati</taxon>
        <taxon>Bacillota</taxon>
        <taxon>Bacilli</taxon>
        <taxon>Bacillales</taxon>
        <taxon>Staphylococcaceae</taxon>
        <taxon>Staphylococcus</taxon>
    </lineage>
</organism>
<dbReference type="EMBL" id="FMPI01000024">
    <property type="protein sequence ID" value="SCT41182.1"/>
    <property type="molecule type" value="Genomic_DNA"/>
</dbReference>
<dbReference type="Pfam" id="PF00149">
    <property type="entry name" value="Metallophos"/>
    <property type="match status" value="1"/>
</dbReference>
<dbReference type="GO" id="GO:0006260">
    <property type="term" value="P:DNA replication"/>
    <property type="evidence" value="ECO:0007669"/>
    <property type="project" value="UniProtKB-KW"/>
</dbReference>
<evidence type="ECO:0000256" key="9">
    <source>
        <dbReference type="ARBA" id="ARBA00023172"/>
    </source>
</evidence>
<reference evidence="14 16" key="2">
    <citation type="submission" date="2016-09" db="EMBL/GenBank/DDBJ databases">
        <authorList>
            <consortium name="Pathogen Informatics"/>
        </authorList>
    </citation>
    <scope>NUCLEOTIDE SEQUENCE [LARGE SCALE GENOMIC DNA]</scope>
    <source>
        <strain evidence="14 16">82B</strain>
    </source>
</reference>
<dbReference type="NCBIfam" id="NF041753">
    <property type="entry name" value="sbcd_Staph"/>
    <property type="match status" value="1"/>
</dbReference>
<name>A0A1D4RN36_9STAP</name>
<evidence type="ECO:0000256" key="8">
    <source>
        <dbReference type="ARBA" id="ARBA00022839"/>
    </source>
</evidence>
<dbReference type="PANTHER" id="PTHR30337">
    <property type="entry name" value="COMPONENT OF ATP-DEPENDENT DSDNA EXONUCLEASE"/>
    <property type="match status" value="1"/>
</dbReference>
<keyword evidence="6 10" id="KW-0255">Endonuclease</keyword>
<dbReference type="NCBIfam" id="TIGR00619">
    <property type="entry name" value="sbcd"/>
    <property type="match status" value="1"/>
</dbReference>
<keyword evidence="15" id="KW-1185">Reference proteome</keyword>
<dbReference type="InterPro" id="IPR004843">
    <property type="entry name" value="Calcineurin-like_PHP"/>
</dbReference>
<dbReference type="GO" id="GO:0008408">
    <property type="term" value="F:3'-5' exonuclease activity"/>
    <property type="evidence" value="ECO:0007669"/>
    <property type="project" value="InterPro"/>
</dbReference>
<comment type="subunit">
    <text evidence="2 10">Heterodimer of SbcC and SbcD.</text>
</comment>
<keyword evidence="4 10" id="KW-0235">DNA replication</keyword>
<evidence type="ECO:0000313" key="15">
    <source>
        <dbReference type="Proteomes" id="UP000095412"/>
    </source>
</evidence>
<dbReference type="Proteomes" id="UP000095768">
    <property type="component" value="Unassembled WGS sequence"/>
</dbReference>
<accession>A0A1D4RN36</accession>
<feature type="domain" description="Calcineurin-like phosphoesterase" evidence="11">
    <location>
        <begin position="1"/>
        <end position="214"/>
    </location>
</feature>
<evidence type="ECO:0000313" key="13">
    <source>
        <dbReference type="EMBL" id="SCT41182.1"/>
    </source>
</evidence>
<feature type="domain" description="Nuclease SbcCD subunit D C-terminal" evidence="12">
    <location>
        <begin position="261"/>
        <end position="349"/>
    </location>
</feature>
<evidence type="ECO:0000313" key="16">
    <source>
        <dbReference type="Proteomes" id="UP000095768"/>
    </source>
</evidence>
<keyword evidence="8 10" id="KW-0269">Exonuclease</keyword>
<dbReference type="GO" id="GO:0004519">
    <property type="term" value="F:endonuclease activity"/>
    <property type="evidence" value="ECO:0007669"/>
    <property type="project" value="UniProtKB-KW"/>
</dbReference>
<evidence type="ECO:0000256" key="4">
    <source>
        <dbReference type="ARBA" id="ARBA00022705"/>
    </source>
</evidence>
<evidence type="ECO:0000313" key="14">
    <source>
        <dbReference type="EMBL" id="SCT48848.1"/>
    </source>
</evidence>
<keyword evidence="7 10" id="KW-0378">Hydrolase</keyword>
<gene>
    <name evidence="14" type="primary">sbcD_2</name>
    <name evidence="10" type="synonym">sbcD</name>
    <name evidence="14" type="ORF">SAMEA2297795_02609</name>
    <name evidence="13" type="ORF">SAMEA2297796_02361</name>
</gene>
<dbReference type="Pfam" id="PF12320">
    <property type="entry name" value="SbcD_C"/>
    <property type="match status" value="1"/>
</dbReference>
<dbReference type="GO" id="GO:0006310">
    <property type="term" value="P:DNA recombination"/>
    <property type="evidence" value="ECO:0007669"/>
    <property type="project" value="UniProtKB-KW"/>
</dbReference>
<dbReference type="PANTHER" id="PTHR30337:SF0">
    <property type="entry name" value="NUCLEASE SBCCD SUBUNIT D"/>
    <property type="match status" value="1"/>
</dbReference>
<evidence type="ECO:0000259" key="12">
    <source>
        <dbReference type="Pfam" id="PF12320"/>
    </source>
</evidence>
<keyword evidence="5 10" id="KW-0540">Nuclease</keyword>
<evidence type="ECO:0000256" key="3">
    <source>
        <dbReference type="ARBA" id="ARBA00013365"/>
    </source>
</evidence>
<dbReference type="InterPro" id="IPR004593">
    <property type="entry name" value="SbcD"/>
</dbReference>
<dbReference type="SUPFAM" id="SSF56300">
    <property type="entry name" value="Metallo-dependent phosphatases"/>
    <property type="match status" value="1"/>
</dbReference>
<evidence type="ECO:0000259" key="11">
    <source>
        <dbReference type="Pfam" id="PF00149"/>
    </source>
</evidence>
<dbReference type="InterPro" id="IPR029052">
    <property type="entry name" value="Metallo-depent_PP-like"/>
</dbReference>
<dbReference type="Gene3D" id="3.60.21.10">
    <property type="match status" value="1"/>
</dbReference>
<dbReference type="InterPro" id="IPR053381">
    <property type="entry name" value="SbcCD_nuclease"/>
</dbReference>
<evidence type="ECO:0000256" key="5">
    <source>
        <dbReference type="ARBA" id="ARBA00022722"/>
    </source>
</evidence>
<evidence type="ECO:0000256" key="2">
    <source>
        <dbReference type="ARBA" id="ARBA00011322"/>
    </source>
</evidence>
<comment type="similarity">
    <text evidence="1 10">Belongs to the SbcD family.</text>
</comment>
<dbReference type="Proteomes" id="UP000095412">
    <property type="component" value="Unassembled WGS sequence"/>
</dbReference>
<dbReference type="InterPro" id="IPR026843">
    <property type="entry name" value="SbcD_C"/>
</dbReference>
<reference evidence="13 15" key="1">
    <citation type="submission" date="2016-09" db="EMBL/GenBank/DDBJ databases">
        <authorList>
            <consortium name="Pathogen Informatics"/>
            <person name="Sun Q."/>
            <person name="Inoue M."/>
        </authorList>
    </citation>
    <scope>NUCLEOTIDE SEQUENCE [LARGE SCALE GENOMIC DNA]</scope>
    <source>
        <strain evidence="13 15">82C</strain>
    </source>
</reference>
<dbReference type="CDD" id="cd00840">
    <property type="entry name" value="MPP_Mre11_N"/>
    <property type="match status" value="1"/>
</dbReference>